<evidence type="ECO:0000256" key="3">
    <source>
        <dbReference type="ARBA" id="ARBA00022679"/>
    </source>
</evidence>
<dbReference type="PANTHER" id="PTHR44942:SF4">
    <property type="entry name" value="METHYLTRANSFERASE TYPE 11 DOMAIN-CONTAINING PROTEIN"/>
    <property type="match status" value="1"/>
</dbReference>
<dbReference type="PANTHER" id="PTHR44942">
    <property type="entry name" value="METHYLTRANSF_11 DOMAIN-CONTAINING PROTEIN"/>
    <property type="match status" value="1"/>
</dbReference>
<feature type="domain" description="Methyltransferase type 11" evidence="4">
    <location>
        <begin position="50"/>
        <end position="143"/>
    </location>
</feature>
<sequence>MTTTTLSPTALKGFSDAASYDIHRPSYIPRAVNSFLALLNLAFRNKSKILEIGAGTGKFTEILSTRDEEYEVVAVEPHGEMRAIMEGKKLRGVKTLDGTAEGVELKVGKAWADAVIVAQAFHWFATLESLKSIYTALKPHGRLGLIWNIEDYNQTRGFKCHTKWEEALKAAAWEHDDGEPRVRNDLWRKVFENPEGQKLFGKLEEREFPVSIWIEKEDLWKRINTMSYISNLSDEKKQEFRRKFDNIVDNGSDVERDASGKIHYHYTVITAVTQRK</sequence>
<dbReference type="GO" id="GO:0032259">
    <property type="term" value="P:methylation"/>
    <property type="evidence" value="ECO:0007669"/>
    <property type="project" value="UniProtKB-KW"/>
</dbReference>
<dbReference type="STRING" id="1160509.A0A3N4IP35"/>
<dbReference type="OrthoDB" id="10027013at2759"/>
<dbReference type="Proteomes" id="UP000275078">
    <property type="component" value="Unassembled WGS sequence"/>
</dbReference>
<dbReference type="AlphaFoldDB" id="A0A3N4IP35"/>
<reference evidence="5 6" key="1">
    <citation type="journal article" date="2018" name="Nat. Ecol. Evol.">
        <title>Pezizomycetes genomes reveal the molecular basis of ectomycorrhizal truffle lifestyle.</title>
        <authorList>
            <person name="Murat C."/>
            <person name="Payen T."/>
            <person name="Noel B."/>
            <person name="Kuo A."/>
            <person name="Morin E."/>
            <person name="Chen J."/>
            <person name="Kohler A."/>
            <person name="Krizsan K."/>
            <person name="Balestrini R."/>
            <person name="Da Silva C."/>
            <person name="Montanini B."/>
            <person name="Hainaut M."/>
            <person name="Levati E."/>
            <person name="Barry K.W."/>
            <person name="Belfiori B."/>
            <person name="Cichocki N."/>
            <person name="Clum A."/>
            <person name="Dockter R.B."/>
            <person name="Fauchery L."/>
            <person name="Guy J."/>
            <person name="Iotti M."/>
            <person name="Le Tacon F."/>
            <person name="Lindquist E.A."/>
            <person name="Lipzen A."/>
            <person name="Malagnac F."/>
            <person name="Mello A."/>
            <person name="Molinier V."/>
            <person name="Miyauchi S."/>
            <person name="Poulain J."/>
            <person name="Riccioni C."/>
            <person name="Rubini A."/>
            <person name="Sitrit Y."/>
            <person name="Splivallo R."/>
            <person name="Traeger S."/>
            <person name="Wang M."/>
            <person name="Zifcakova L."/>
            <person name="Wipf D."/>
            <person name="Zambonelli A."/>
            <person name="Paolocci F."/>
            <person name="Nowrousian M."/>
            <person name="Ottonello S."/>
            <person name="Baldrian P."/>
            <person name="Spatafora J.W."/>
            <person name="Henrissat B."/>
            <person name="Nagy L.G."/>
            <person name="Aury J.M."/>
            <person name="Wincker P."/>
            <person name="Grigoriev I.V."/>
            <person name="Bonfante P."/>
            <person name="Martin F.M."/>
        </authorList>
    </citation>
    <scope>NUCLEOTIDE SEQUENCE [LARGE SCALE GENOMIC DNA]</scope>
    <source>
        <strain evidence="5 6">RN42</strain>
    </source>
</reference>
<keyword evidence="2 5" id="KW-0489">Methyltransferase</keyword>
<evidence type="ECO:0000256" key="2">
    <source>
        <dbReference type="ARBA" id="ARBA00022603"/>
    </source>
</evidence>
<protein>
    <submittedName>
        <fullName evidence="5">S-adenosyl-L-methionine-dependent methyltransferase</fullName>
    </submittedName>
</protein>
<accession>A0A3N4IP35</accession>
<name>A0A3N4IP35_ASCIM</name>
<dbReference type="InterPro" id="IPR013216">
    <property type="entry name" value="Methyltransf_11"/>
</dbReference>
<evidence type="ECO:0000313" key="5">
    <source>
        <dbReference type="EMBL" id="RPA86488.1"/>
    </source>
</evidence>
<dbReference type="InterPro" id="IPR029063">
    <property type="entry name" value="SAM-dependent_MTases_sf"/>
</dbReference>
<dbReference type="InterPro" id="IPR051052">
    <property type="entry name" value="Diverse_substrate_MTase"/>
</dbReference>
<keyword evidence="3 5" id="KW-0808">Transferase</keyword>
<keyword evidence="6" id="KW-1185">Reference proteome</keyword>
<proteinExistence type="inferred from homology"/>
<dbReference type="CDD" id="cd02440">
    <property type="entry name" value="AdoMet_MTases"/>
    <property type="match status" value="1"/>
</dbReference>
<organism evidence="5 6">
    <name type="scientific">Ascobolus immersus RN42</name>
    <dbReference type="NCBI Taxonomy" id="1160509"/>
    <lineage>
        <taxon>Eukaryota</taxon>
        <taxon>Fungi</taxon>
        <taxon>Dikarya</taxon>
        <taxon>Ascomycota</taxon>
        <taxon>Pezizomycotina</taxon>
        <taxon>Pezizomycetes</taxon>
        <taxon>Pezizales</taxon>
        <taxon>Ascobolaceae</taxon>
        <taxon>Ascobolus</taxon>
    </lineage>
</organism>
<evidence type="ECO:0000259" key="4">
    <source>
        <dbReference type="Pfam" id="PF08241"/>
    </source>
</evidence>
<dbReference type="Gene3D" id="3.40.50.150">
    <property type="entry name" value="Vaccinia Virus protein VP39"/>
    <property type="match status" value="1"/>
</dbReference>
<evidence type="ECO:0000313" key="6">
    <source>
        <dbReference type="Proteomes" id="UP000275078"/>
    </source>
</evidence>
<dbReference type="GO" id="GO:0008757">
    <property type="term" value="F:S-adenosylmethionine-dependent methyltransferase activity"/>
    <property type="evidence" value="ECO:0007669"/>
    <property type="project" value="InterPro"/>
</dbReference>
<dbReference type="Pfam" id="PF08241">
    <property type="entry name" value="Methyltransf_11"/>
    <property type="match status" value="1"/>
</dbReference>
<comment type="similarity">
    <text evidence="1">Belongs to the methyltransferase superfamily.</text>
</comment>
<evidence type="ECO:0000256" key="1">
    <source>
        <dbReference type="ARBA" id="ARBA00008361"/>
    </source>
</evidence>
<gene>
    <name evidence="5" type="ORF">BJ508DRAFT_411182</name>
</gene>
<dbReference type="EMBL" id="ML119649">
    <property type="protein sequence ID" value="RPA86488.1"/>
    <property type="molecule type" value="Genomic_DNA"/>
</dbReference>
<dbReference type="SUPFAM" id="SSF53335">
    <property type="entry name" value="S-adenosyl-L-methionine-dependent methyltransferases"/>
    <property type="match status" value="1"/>
</dbReference>